<protein>
    <submittedName>
        <fullName evidence="2">Ligase</fullName>
    </submittedName>
</protein>
<organism evidence="2 3">
    <name type="scientific">Candidatus Acidianus copahuensis</name>
    <dbReference type="NCBI Taxonomy" id="1160895"/>
    <lineage>
        <taxon>Archaea</taxon>
        <taxon>Thermoproteota</taxon>
        <taxon>Thermoprotei</taxon>
        <taxon>Sulfolobales</taxon>
        <taxon>Sulfolobaceae</taxon>
        <taxon>Acidianus</taxon>
    </lineage>
</organism>
<evidence type="ECO:0000259" key="1">
    <source>
        <dbReference type="PROSITE" id="PS51733"/>
    </source>
</evidence>
<proteinExistence type="predicted"/>
<dbReference type="CDD" id="cd16443">
    <property type="entry name" value="LplA"/>
    <property type="match status" value="1"/>
</dbReference>
<evidence type="ECO:0000313" key="3">
    <source>
        <dbReference type="Proteomes" id="UP000024332"/>
    </source>
</evidence>
<evidence type="ECO:0000313" key="2">
    <source>
        <dbReference type="EMBL" id="EZQ07020.1"/>
    </source>
</evidence>
<gene>
    <name evidence="2" type="ORF">CM19_06590</name>
</gene>
<name>A0A031LQJ0_9CREN</name>
<dbReference type="EMBL" id="JFZT01000039">
    <property type="protein sequence ID" value="EZQ07020.1"/>
    <property type="molecule type" value="Genomic_DNA"/>
</dbReference>
<dbReference type="GO" id="GO:0016874">
    <property type="term" value="F:ligase activity"/>
    <property type="evidence" value="ECO:0007669"/>
    <property type="project" value="UniProtKB-KW"/>
</dbReference>
<dbReference type="Pfam" id="PF21948">
    <property type="entry name" value="LplA-B_cat"/>
    <property type="match status" value="1"/>
</dbReference>
<reference evidence="2 3" key="1">
    <citation type="submission" date="2014-03" db="EMBL/GenBank/DDBJ databases">
        <title>Draft genome sequence of the novel thermoacidophilic archaea Acidianus copahuensis ALE1 strain, isolated from Copahue volcanic area in Neuquen Argentina.</title>
        <authorList>
            <person name="Urbieta M.S."/>
            <person name="Rascovan N."/>
            <person name="Castro C."/>
            <person name="Revale S."/>
            <person name="Giaveno M.A."/>
            <person name="Vazquez M.P."/>
            <person name="Donati E.R."/>
        </authorList>
    </citation>
    <scope>NUCLEOTIDE SEQUENCE [LARGE SCALE GENOMIC DNA]</scope>
    <source>
        <strain evidence="2 3">ALE1</strain>
    </source>
</reference>
<dbReference type="InterPro" id="IPR045864">
    <property type="entry name" value="aa-tRNA-synth_II/BPL/LPL"/>
</dbReference>
<sequence length="342" mass="38689">MQTFRFMVETGDQAKILAGEEALLDSVSSGSDPILRFVIFDPTSVLLGYHQAVEDEVNIDEVRRRGWEIGRRPTGGGTIIMGPEQLGWEIYTNSSLVGYTPEEAMRKMGNGVIEALEQLGVKARFRPKNDVEVNGRKISGIGAFSFGQYMAITGTILLDFDVDSMVSVLKLSSEKIRDKVISDFKERVTWINREIGKKIEMQQLISLARKSFSHVLSVDLEDGEYNQKEIEEISNLKVKYSSPSWIYDLRKSLNGDIRFVQKKFPGGLVKVQVKKSGNLIESILITGDFFVEPRRAIFDLESRLKWSKSDEVKKEIEDWYNGIKIIGIPKEGLVNLVEEAIR</sequence>
<dbReference type="RefSeq" id="WP_048099538.1">
    <property type="nucleotide sequence ID" value="NZ_JFZT01000039.1"/>
</dbReference>
<dbReference type="Gene3D" id="3.30.390.50">
    <property type="entry name" value="CO dehydrogenase flavoprotein, C-terminal domain"/>
    <property type="match status" value="1"/>
</dbReference>
<comment type="caution">
    <text evidence="2">The sequence shown here is derived from an EMBL/GenBank/DDBJ whole genome shotgun (WGS) entry which is preliminary data.</text>
</comment>
<dbReference type="InterPro" id="IPR050664">
    <property type="entry name" value="Octanoyltrans_LipM/LipL"/>
</dbReference>
<dbReference type="PROSITE" id="PS51733">
    <property type="entry name" value="BPL_LPL_CATALYTIC"/>
    <property type="match status" value="1"/>
</dbReference>
<accession>A0A031LQJ0</accession>
<dbReference type="PANTHER" id="PTHR43679:SF2">
    <property type="entry name" value="OCTANOYL-[GCVH]:PROTEIN N-OCTANOYLTRANSFERASE"/>
    <property type="match status" value="1"/>
</dbReference>
<feature type="domain" description="BPL/LPL catalytic" evidence="1">
    <location>
        <begin position="29"/>
        <end position="220"/>
    </location>
</feature>
<dbReference type="AlphaFoldDB" id="A0A031LQJ0"/>
<dbReference type="SUPFAM" id="SSF55681">
    <property type="entry name" value="Class II aaRS and biotin synthetases"/>
    <property type="match status" value="1"/>
</dbReference>
<dbReference type="PANTHER" id="PTHR43679">
    <property type="entry name" value="OCTANOYLTRANSFERASE LIPM-RELATED"/>
    <property type="match status" value="1"/>
</dbReference>
<dbReference type="OrthoDB" id="146287at2157"/>
<dbReference type="SUPFAM" id="SSF82649">
    <property type="entry name" value="SufE/NifU"/>
    <property type="match status" value="1"/>
</dbReference>
<dbReference type="Gene3D" id="3.30.930.10">
    <property type="entry name" value="Bira Bifunctional Protein, Domain 2"/>
    <property type="match status" value="1"/>
</dbReference>
<keyword evidence="3" id="KW-1185">Reference proteome</keyword>
<dbReference type="Proteomes" id="UP000024332">
    <property type="component" value="Unassembled WGS sequence"/>
</dbReference>
<dbReference type="InterPro" id="IPR004143">
    <property type="entry name" value="BPL_LPL_catalytic"/>
</dbReference>
<keyword evidence="2" id="KW-0436">Ligase</keyword>
<dbReference type="STRING" id="1160895.CM19_06590"/>